<dbReference type="InterPro" id="IPR035983">
    <property type="entry name" value="Hect_E3_ubiquitin_ligase"/>
</dbReference>
<dbReference type="InterPro" id="IPR000569">
    <property type="entry name" value="HECT_dom"/>
</dbReference>
<feature type="region of interest" description="Disordered" evidence="5">
    <location>
        <begin position="447"/>
        <end position="477"/>
    </location>
</feature>
<keyword evidence="1 2" id="KW-0833">Ubl conjugation pathway</keyword>
<feature type="region of interest" description="Disordered" evidence="5">
    <location>
        <begin position="1882"/>
        <end position="1916"/>
    </location>
</feature>
<dbReference type="Pfam" id="PF00632">
    <property type="entry name" value="HECT"/>
    <property type="match status" value="1"/>
</dbReference>
<dbReference type="Gene3D" id="2.130.10.30">
    <property type="entry name" value="Regulator of chromosome condensation 1/beta-lactamase-inhibitor protein II"/>
    <property type="match status" value="1"/>
</dbReference>
<feature type="coiled-coil region" evidence="4">
    <location>
        <begin position="998"/>
        <end position="1028"/>
    </location>
</feature>
<feature type="active site" description="Glycyl thioester intermediate" evidence="2">
    <location>
        <position position="4102"/>
    </location>
</feature>
<feature type="region of interest" description="Disordered" evidence="5">
    <location>
        <begin position="1789"/>
        <end position="1809"/>
    </location>
</feature>
<proteinExistence type="predicted"/>
<feature type="compositionally biased region" description="Basic and acidic residues" evidence="5">
    <location>
        <begin position="447"/>
        <end position="458"/>
    </location>
</feature>
<feature type="domain" description="HECT" evidence="6">
    <location>
        <begin position="3785"/>
        <end position="4142"/>
    </location>
</feature>
<dbReference type="SUPFAM" id="SSF50985">
    <property type="entry name" value="RCC1/BLIP-II"/>
    <property type="match status" value="1"/>
</dbReference>
<dbReference type="Gene3D" id="3.90.1750.10">
    <property type="entry name" value="Hect, E3 ligase catalytic domains"/>
    <property type="match status" value="1"/>
</dbReference>
<feature type="region of interest" description="Disordered" evidence="5">
    <location>
        <begin position="1384"/>
        <end position="1428"/>
    </location>
</feature>
<dbReference type="PANTHER" id="PTHR46654:SF1">
    <property type="entry name" value="E3 UBIQUITIN-PROTEIN LIGASE HECTD3"/>
    <property type="match status" value="1"/>
</dbReference>
<sequence length="4147" mass="478862">MGNKAIAERIATAKEVDLVSKFNLEELIDDTLLESLAEVFSKQSGILINQGGDQAPHKKDFIQFNEQKNEDLEELIKERVISEINEDITTGFSTPDFFLEELKDPRFEKYFQVKERGEGDEYFKKQYKKFYILYIYYKIKVQDLELTKKDFYESFESFFESKDTSLNFANFDLSMRSTLTIMRDLGAENPRLLEVTLKSLYQSFLSTTDEIRREVGNLDFYAEEELLDELRDFLTEHLQNNSSEAIQELCLKLIVLIGNQRGSGEDYLITYNLITKHGFEFNLDPEISQSKFVESKGQGAKGDEDLLKVSYEGSSLGHILKGDHTQEVALFQNNLSNQDDKDKNKKAFHDIDFLKPLTLTVDDHFVYVYQEEEGLFKYGFSDSVDTKIGYLYKKNPKMDGKSKYFMHLNGNLYCRTKNSDGKPFILINKETLKEIKNDDEFNAKIEALHKQEDTKKSEEEDEDDDEKKEEEKPQILEWTRDDKADEEKKAGRYLCESPLFTDGQNIYVISTLREMKVVNKEEEDLEEDKKDLVIKKWLLEVYDAETWEFKDSIELKLDIKVRGLDDVVSEAEEKETDNIKQVRDSFSMENITKCSFVTNGKKLLVGERRRWHIYDLEELKWTFNLNLTLDHWGFDYVTNTFWEVTMGQSLRNFKIPDFKINEHSDESNFKGIIEYINSKVDEIQEIQTLQDKFGKSTSKSIAQRLKMKSKPQDKNANFSAKTKPDYTRFLLMNVLKEGSKELINIAEQINPQAAVGVDKFSIYRGSYSTIVSSTFFSELLQAIENTLPIFIKKEKESSNLLEQYNLYMLFILLKTSMMCLSKLNLSLSTVVAQKSDYDRFLKIIQENISEIVSKEKLEFTYEEGKYNAELETLWGAIQNECRAIMAFSLSLVYESLGDLMRKVSTSLDKLEAGEVDNSLGIYIRYLTLPETMNKALNDVEIKDMILVVYEKLCDKKSRKLISAIESVKYSSHELKRLTYNSLEKNSEGFIYSVTQNIINKYFQANKELEAEEEKEKADKDKVEKLGRKVELKAIDLIKVLEIISESTLQIIEVCTKASQVYLFEALKQQRKDEEIKNEADRPKKSGHEKYAEFHRYLYNIAKENNNFTNLMHVYVAAFSSLRDSAHVKTLSLLSVKILRVIETFSKFKDVKSDDLELKESEDLLRNYLDKDVIKFFVWTISKMSYSFINVPKEMDLSEEEKMNKAILDSKLLSGGMENRFLGTLTKDTSSQLRDMCEVTGDKVIKGFLTKEPEKIDDDELYLQIIHQGRDENVDRIIDILQINLERKHIWAKAAKEEGMRLSRAAFACMIKISGLSTDFFMLMDELEMKLDTVQVIDENATKKELAREITEIESYTNIFKRFESAAKMRAWFQEKKKSWAEKIRKEEEEKKRKEEEEKRKKEKEDKDKKRKEETKEENKEEEEEVIDTTTADANKKKKDQIELAKIVDKVVEKAEFMLKLVIPTEWGNSAGDTNLIQSMSEREERDKEEEEIEEKGDWLTKLNTWKNRQAENLGQENHSEIYSSSIASILACLQAPITAQRIKKQIENIYVNAMKRICGFRLIARLSYVNHPIDTCIEYLNWFCSSLRHNTNVLAHYTDGVSGCGEHLQNELKKSFFLVFNGIVKQLRKTKNKEDIKFLLNCCKWQFTASDHDSIIRSEIFEVLREGNGENDEKANPIKYCWGHKFRYKEASNYPLCQDVLDLFEQVLVACFARIIKGDSGEEQKLKKAGTSVPKIERAHSKLNTSTTESLIANGFKHVFEQLQKYIEFTQEFEGIDWEFYVSKRNNQRLKGEKMEESESEEEDDVALEPGDPGFIGPAMAPSMMGGGSSLFGGGASLATGLFSAGRSRPLIPSDGGLFGASTGGGLFGSPAPAPVEETKTFVAPSTRRDYDEGEGEGDHDEDEQLEEEEEDIKDKVQQKVEDKENREVKKIKELYEDKYIIRFLKLIEIFSSIATNQKRILGMVLKVATPEELTILLNLLVHSAPRHGFTIVKILDNLIRVGIPHELFDESIKRLSKEKDSVHSRIINQITPINKFDKAPFLKFLYNYVISIRSSMWTDSSFDSNGSFILSNKMLSIFRTILNNDIYKFYKKEILTAVDHLIGHPDEYDLEELEPLLSVLNGGEYLGLGLGTSGVSSDGSMFTVLGFVKKWYGIKNPGEENNNNNNYNQNNSDDLDQKHKLNYYLQDKQDYVLALYYDPKHPERTDIFTAIPEEVKLAPNIIKESNDILLDKKRLNDFLKNFKLDQELEKRDYKMTTIRTLALKILEQYISDHGEEIIKLINEEFYKSFLKILYSEACSPSTDKSAQQNDWIEQKVHALQEYAVENKGSLRTNSDTKVRFTNKNLVLTKTLKSAGNQKYSKCIDLISAMNYGRVILGENYLVHQAAKLPKENKHLNKIQVEDLRLIDSSELTSAEQLYRHLKTTKIILSCDVNIEEMHEELLQKDSDLAYFRSVVLIGKADYDNLKEFLEHDPQINVVNTSGLSAEEKFIREMTEYGGFEEKTLREILKDNPDATLSQRTNLVADWYKEQQEKNDSKEEEKKDEFADYSELGLKSEIQEDVLSEDEWEIIDPSANPRKSKVRKEKFDEDLQKPEYDEETIFGLEKNDKYTGIFTQVATYGNISYQDNQNKPKKPRGILSEKVYAIKPNNLEGDYLNAVGNFFTSMCRKTIMSLFKISNVDNLLNRLFYSSKDTQNFVKYVKIIGNELVISKLNLIDEKSYDEFKTILNNILTSCYKNKEFTQFLHNLLEKILVKEAIKGLKTALEGGAKEIKTYFDSETTAVKAINFYILTDIIGLYIKECPEFIFEKEHLFKKLITALFLIATIFRSDQILQKKVYLTILKIVVMVEQNVDDYSAKIKQDLLSLKIFKDLIECINYTKDSSNSYNFKLTDEHKLLFEIFLKFSSLHKLCSKDGIEPIYTYNQPLLTIERCRNILKERKKFDMISYLMYLNHLDDASKQSTIMHETIHNHFAPKVSANIKHEGFKKMALKVQTGSELEPFSSVAVTSDKEGNNILKNIFQKDITDNKTEVTIFNNSCYLHYPYRSPKIIAFGDKDQNKLGTDSGTDSTKEPEVVPEMFNEIRSISTNSTFISAIDESGDYYQAGYHMYFNTINQNKFTKSPIPGFKPQEDKLVKVQTGPENIVLLTEKGKIYIEGKNEGYQIDDTGDKYAFVEKKTPDEKEDPVIDMAAGKQHHFIITKSGKLYGAGNYFLKEIGLECGKKYAKIELAGGAKALKVFTTSGDKPNVAYVLVDNKGRQELWSAGESNKGLLGKGEDTKKSNTFSIMDYEPDFIKFTQVFSKYDHTLAITEEGQLYAWGCNVQHRLGLESEGDKYIPTHIAFFKDYIVHTAAVGLSHSLVIASPKDNKKKKMVFTIGREEGVFSHFGITKEESEETEEFITHLKNFDHLDPYIVEAGNKTSFVIVKGDKLPSTNIGVHKGVKCEVTKKSPVTGTLHFYEDEAGNMHYYSQKGYEQVKDKLPAITFATKYPIKDLEEMKLPNVDEEEFCENKDTALDFRYPSFRTNLKVGDKPISKVELTEKEFNNRNQYDLDPLIFYRVNKPLKEGQDLPVIDLLDFFEQTDKKGLNIELSPDFSYEKNESIIEKSKDSYKDIYDQVVRFPKQCDRELLETLEKYIAAKDLNFDDQNSKIEIFPSDLKFKTKKMKNLPEKTKQQRINALIEFNKQFLGTIPYVLLDEETLTDIATGTQKLTDKLSEMFILGKGLAFFSIKNKYIKNIVQNLQIDYDCPEARIKRRRAQAFRDSGKVDHKGEYTIFGQIWRKMKEKNFNSMKKNEPEAKAWSATFLGEGSIDVGGPYRESITNMCQELMSDVLPLLMRTPNNKNDHGLGRDCYMINPNATSPTYLEMYEFLGAMMGMAFRAGQILDLKLSPSFYKSLAGEPLSLNDLKAFDLYAVQAINELKKTKRTVNKEMFNEYAAQTWSITLSNGEEIELVKDGKLRIVQYDEIDDYISKSLEARFKEGEKQMQAIRKGFEVIFPTTIMGILTWKEVEYRIIGPTEIDIDHLKKMSRYAGCHEKDEFVQRFWRTFDSFTQEERSMYLKFVWGRSRLPPPDTKGVQNHTISLMNERNYRGDHDKMLPKANTCFFQLELPRYSKDSICRDKMLYAIEACGEIDTDASSGAVLNEDDRV</sequence>
<evidence type="ECO:0000256" key="3">
    <source>
        <dbReference type="PROSITE-ProRule" id="PRU00235"/>
    </source>
</evidence>
<keyword evidence="8" id="KW-1185">Reference proteome</keyword>
<reference evidence="7" key="1">
    <citation type="submission" date="2023-07" db="EMBL/GenBank/DDBJ databases">
        <authorList>
            <consortium name="AG Swart"/>
            <person name="Singh M."/>
            <person name="Singh A."/>
            <person name="Seah K."/>
            <person name="Emmerich C."/>
        </authorList>
    </citation>
    <scope>NUCLEOTIDE SEQUENCE</scope>
    <source>
        <strain evidence="7">DP1</strain>
    </source>
</reference>
<dbReference type="GO" id="GO:0004842">
    <property type="term" value="F:ubiquitin-protein transferase activity"/>
    <property type="evidence" value="ECO:0007669"/>
    <property type="project" value="InterPro"/>
</dbReference>
<organism evidence="7 8">
    <name type="scientific">Euplotes crassus</name>
    <dbReference type="NCBI Taxonomy" id="5936"/>
    <lineage>
        <taxon>Eukaryota</taxon>
        <taxon>Sar</taxon>
        <taxon>Alveolata</taxon>
        <taxon>Ciliophora</taxon>
        <taxon>Intramacronucleata</taxon>
        <taxon>Spirotrichea</taxon>
        <taxon>Hypotrichia</taxon>
        <taxon>Euplotida</taxon>
        <taxon>Euplotidae</taxon>
        <taxon>Moneuplotes</taxon>
    </lineage>
</organism>
<feature type="compositionally biased region" description="Acidic residues" evidence="5">
    <location>
        <begin position="1892"/>
        <end position="1912"/>
    </location>
</feature>
<dbReference type="EMBL" id="CAMPGE010016823">
    <property type="protein sequence ID" value="CAI2375356.1"/>
    <property type="molecule type" value="Genomic_DNA"/>
</dbReference>
<dbReference type="PROSITE" id="PS50012">
    <property type="entry name" value="RCC1_3"/>
    <property type="match status" value="2"/>
</dbReference>
<feature type="repeat" description="RCC1" evidence="3">
    <location>
        <begin position="3312"/>
        <end position="3363"/>
    </location>
</feature>
<name>A0AAD1XM21_EUPCR</name>
<evidence type="ECO:0000259" key="6">
    <source>
        <dbReference type="PROSITE" id="PS50237"/>
    </source>
</evidence>
<dbReference type="Pfam" id="PF00415">
    <property type="entry name" value="RCC1"/>
    <property type="match status" value="1"/>
</dbReference>
<dbReference type="SUPFAM" id="SSF56204">
    <property type="entry name" value="Hect, E3 ligase catalytic domain"/>
    <property type="match status" value="1"/>
</dbReference>
<dbReference type="SMART" id="SM00119">
    <property type="entry name" value="HECTc"/>
    <property type="match status" value="1"/>
</dbReference>
<dbReference type="Proteomes" id="UP001295684">
    <property type="component" value="Unassembled WGS sequence"/>
</dbReference>
<dbReference type="InterPro" id="IPR042469">
    <property type="entry name" value="HECTD3"/>
</dbReference>
<evidence type="ECO:0000256" key="1">
    <source>
        <dbReference type="ARBA" id="ARBA00022786"/>
    </source>
</evidence>
<protein>
    <recommendedName>
        <fullName evidence="6">HECT domain-containing protein</fullName>
    </recommendedName>
</protein>
<comment type="caution">
    <text evidence="7">The sequence shown here is derived from an EMBL/GenBank/DDBJ whole genome shotgun (WGS) entry which is preliminary data.</text>
</comment>
<evidence type="ECO:0000256" key="5">
    <source>
        <dbReference type="SAM" id="MobiDB-lite"/>
    </source>
</evidence>
<keyword evidence="4" id="KW-0175">Coiled coil</keyword>
<dbReference type="PANTHER" id="PTHR46654">
    <property type="entry name" value="E3 UBIQUITIN-PROTEIN LIGASE HECTD3"/>
    <property type="match status" value="1"/>
</dbReference>
<feature type="compositionally biased region" description="Basic and acidic residues" evidence="5">
    <location>
        <begin position="1384"/>
        <end position="1418"/>
    </location>
</feature>
<evidence type="ECO:0000313" key="8">
    <source>
        <dbReference type="Proteomes" id="UP001295684"/>
    </source>
</evidence>
<evidence type="ECO:0000313" key="7">
    <source>
        <dbReference type="EMBL" id="CAI2375356.1"/>
    </source>
</evidence>
<gene>
    <name evidence="7" type="ORF">ECRASSUSDP1_LOCUS16718</name>
</gene>
<dbReference type="Gene3D" id="3.30.2160.10">
    <property type="entry name" value="Hect, E3 ligase catalytic domain"/>
    <property type="match status" value="1"/>
</dbReference>
<dbReference type="PROSITE" id="PS50237">
    <property type="entry name" value="HECT"/>
    <property type="match status" value="1"/>
</dbReference>
<evidence type="ECO:0000256" key="4">
    <source>
        <dbReference type="SAM" id="Coils"/>
    </source>
</evidence>
<evidence type="ECO:0000256" key="2">
    <source>
        <dbReference type="PROSITE-ProRule" id="PRU00104"/>
    </source>
</evidence>
<feature type="compositionally biased region" description="Acidic residues" evidence="5">
    <location>
        <begin position="1798"/>
        <end position="1807"/>
    </location>
</feature>
<dbReference type="InterPro" id="IPR000408">
    <property type="entry name" value="Reg_chr_condens"/>
</dbReference>
<feature type="repeat" description="RCC1" evidence="3">
    <location>
        <begin position="3256"/>
        <end position="3311"/>
    </location>
</feature>
<feature type="compositionally biased region" description="Acidic residues" evidence="5">
    <location>
        <begin position="459"/>
        <end position="468"/>
    </location>
</feature>
<accession>A0AAD1XM21</accession>
<dbReference type="Gene3D" id="3.30.2410.10">
    <property type="entry name" value="Hect, E3 ligase catalytic domain"/>
    <property type="match status" value="1"/>
</dbReference>
<dbReference type="InterPro" id="IPR009091">
    <property type="entry name" value="RCC1/BLIP-II"/>
</dbReference>